<reference evidence="2 3" key="1">
    <citation type="journal article" date="2005" name="Nucleic Acids Res.">
        <title>The genome sequence of Xanthomonas oryzae pathovar oryzae KACC10331, the bacterial blight pathogen of rice.</title>
        <authorList>
            <person name="Lee B.M."/>
            <person name="Park Y.J."/>
            <person name="Park D.S."/>
            <person name="Kang H.W."/>
            <person name="Kim J.G."/>
            <person name="Song E.S."/>
            <person name="Park I.C."/>
            <person name="Yoon U.H."/>
            <person name="Hahn J.H."/>
            <person name="Koo B.S."/>
            <person name="Lee G.B."/>
            <person name="Kim H."/>
            <person name="Park H.S."/>
            <person name="Yoon K.O."/>
            <person name="Kim J.H."/>
            <person name="Jung C.H."/>
            <person name="Koh N.H."/>
            <person name="Seo J.S."/>
            <person name="Go S.J."/>
        </authorList>
    </citation>
    <scope>NUCLEOTIDE SEQUENCE [LARGE SCALE GENOMIC DNA]</scope>
    <source>
        <strain evidence="3">KACC10331 / KXO85</strain>
    </source>
</reference>
<feature type="signal peptide" evidence="1">
    <location>
        <begin position="1"/>
        <end position="21"/>
    </location>
</feature>
<dbReference type="KEGG" id="xoo:XOO0034"/>
<dbReference type="PANTHER" id="PTHR20974">
    <property type="entry name" value="UPF0585 PROTEIN CG18661"/>
    <property type="match status" value="1"/>
</dbReference>
<name>Q5H6Y2_XANOR</name>
<dbReference type="STRING" id="291331.XOO0034"/>
<keyword evidence="3" id="KW-1185">Reference proteome</keyword>
<feature type="chain" id="PRO_5004257158" description="DUF938 domain-containing protein" evidence="1">
    <location>
        <begin position="22"/>
        <end position="267"/>
    </location>
</feature>
<proteinExistence type="predicted"/>
<evidence type="ECO:0008006" key="4">
    <source>
        <dbReference type="Google" id="ProtNLM"/>
    </source>
</evidence>
<dbReference type="PROSITE" id="PS51257">
    <property type="entry name" value="PROKAR_LIPOPROTEIN"/>
    <property type="match status" value="1"/>
</dbReference>
<evidence type="ECO:0000313" key="3">
    <source>
        <dbReference type="Proteomes" id="UP000006735"/>
    </source>
</evidence>
<dbReference type="EMBL" id="AE013598">
    <property type="protein sequence ID" value="AAW73288.1"/>
    <property type="molecule type" value="Genomic_DNA"/>
</dbReference>
<dbReference type="SUPFAM" id="SSF53335">
    <property type="entry name" value="S-adenosyl-L-methionine-dependent methyltransferases"/>
    <property type="match status" value="1"/>
</dbReference>
<sequence length="267" mass="28773">MRTSLCACRRRALAVAATAYACSARRRQTAAASCGPNGCRRKIPARDVAQTRQMPMMTKPFSPASARNRDPILGVLRTHFADRQHVLEIGAGTGQHAVHFAAAMPWLQWQASDHADHLAGMQQWLDEAALPNTPPPIALQAVLTPAPGLAPPPRLPVLGDGQRGFDAIYSANTLHIMSWPQVQALFAGLPAVMAADAVLAVYGPFNRNGQFTSDSNRDFDAMLRERDPASGIRNAEAVDALAASVGLQLIDDVALPANNDCRVWRRS</sequence>
<dbReference type="AlphaFoldDB" id="Q5H6Y2"/>
<dbReference type="HOGENOM" id="CLU_067698_1_0_6"/>
<evidence type="ECO:0000256" key="1">
    <source>
        <dbReference type="SAM" id="SignalP"/>
    </source>
</evidence>
<keyword evidence="1" id="KW-0732">Signal</keyword>
<evidence type="ECO:0000313" key="2">
    <source>
        <dbReference type="EMBL" id="AAW73288.1"/>
    </source>
</evidence>
<dbReference type="InterPro" id="IPR010342">
    <property type="entry name" value="DUF938"/>
</dbReference>
<dbReference type="Proteomes" id="UP000006735">
    <property type="component" value="Chromosome"/>
</dbReference>
<gene>
    <name evidence="2" type="ordered locus">XOO0034</name>
</gene>
<accession>Q5H6Y2</accession>
<protein>
    <recommendedName>
        <fullName evidence="4">DUF938 domain-containing protein</fullName>
    </recommendedName>
</protein>
<dbReference type="Pfam" id="PF06080">
    <property type="entry name" value="DUF938"/>
    <property type="match status" value="1"/>
</dbReference>
<organism evidence="2 3">
    <name type="scientific">Xanthomonas oryzae pv. oryzae (strain KACC10331 / KXO85)</name>
    <dbReference type="NCBI Taxonomy" id="291331"/>
    <lineage>
        <taxon>Bacteria</taxon>
        <taxon>Pseudomonadati</taxon>
        <taxon>Pseudomonadota</taxon>
        <taxon>Gammaproteobacteria</taxon>
        <taxon>Lysobacterales</taxon>
        <taxon>Lysobacteraceae</taxon>
        <taxon>Xanthomonas</taxon>
    </lineage>
</organism>
<dbReference type="Gene3D" id="3.40.50.150">
    <property type="entry name" value="Vaccinia Virus protein VP39"/>
    <property type="match status" value="1"/>
</dbReference>
<dbReference type="InterPro" id="IPR029063">
    <property type="entry name" value="SAM-dependent_MTases_sf"/>
</dbReference>
<dbReference type="PANTHER" id="PTHR20974:SF0">
    <property type="entry name" value="UPF0585 PROTEIN CG18661"/>
    <property type="match status" value="1"/>
</dbReference>